<evidence type="ECO:0000313" key="2">
    <source>
        <dbReference type="Proteomes" id="UP000823775"/>
    </source>
</evidence>
<gene>
    <name evidence="1" type="ORF">HAX54_017567</name>
</gene>
<proteinExistence type="predicted"/>
<keyword evidence="2" id="KW-1185">Reference proteome</keyword>
<organism evidence="1 2">
    <name type="scientific">Datura stramonium</name>
    <name type="common">Jimsonweed</name>
    <name type="synonym">Common thornapple</name>
    <dbReference type="NCBI Taxonomy" id="4076"/>
    <lineage>
        <taxon>Eukaryota</taxon>
        <taxon>Viridiplantae</taxon>
        <taxon>Streptophyta</taxon>
        <taxon>Embryophyta</taxon>
        <taxon>Tracheophyta</taxon>
        <taxon>Spermatophyta</taxon>
        <taxon>Magnoliopsida</taxon>
        <taxon>eudicotyledons</taxon>
        <taxon>Gunneridae</taxon>
        <taxon>Pentapetalae</taxon>
        <taxon>asterids</taxon>
        <taxon>lamiids</taxon>
        <taxon>Solanales</taxon>
        <taxon>Solanaceae</taxon>
        <taxon>Solanoideae</taxon>
        <taxon>Datureae</taxon>
        <taxon>Datura</taxon>
    </lineage>
</organism>
<sequence>MEPELDNIEALNFIQYENCKKRHNGHRKGEAYDEAIEAWTFVEDWNLMEDLMEQGPKRGICSLWILSSEMEILDDRKSLSVEIEMISQREGWTNGWLRLEPRGMRCGCFR</sequence>
<comment type="caution">
    <text evidence="1">The sequence shown here is derived from an EMBL/GenBank/DDBJ whole genome shotgun (WGS) entry which is preliminary data.</text>
</comment>
<reference evidence="1 2" key="1">
    <citation type="journal article" date="2021" name="BMC Genomics">
        <title>Datura genome reveals duplications of psychoactive alkaloid biosynthetic genes and high mutation rate following tissue culture.</title>
        <authorList>
            <person name="Rajewski A."/>
            <person name="Carter-House D."/>
            <person name="Stajich J."/>
            <person name="Litt A."/>
        </authorList>
    </citation>
    <scope>NUCLEOTIDE SEQUENCE [LARGE SCALE GENOMIC DNA]</scope>
    <source>
        <strain evidence="1">AR-01</strain>
    </source>
</reference>
<dbReference type="Proteomes" id="UP000823775">
    <property type="component" value="Unassembled WGS sequence"/>
</dbReference>
<dbReference type="EMBL" id="JACEIK010002169">
    <property type="protein sequence ID" value="MCD9559560.1"/>
    <property type="molecule type" value="Genomic_DNA"/>
</dbReference>
<protein>
    <submittedName>
        <fullName evidence="1">Uncharacterized protein</fullName>
    </submittedName>
</protein>
<accession>A0ABS8UM79</accession>
<evidence type="ECO:0000313" key="1">
    <source>
        <dbReference type="EMBL" id="MCD9559560.1"/>
    </source>
</evidence>
<name>A0ABS8UM79_DATST</name>